<dbReference type="SUPFAM" id="SSF58113">
    <property type="entry name" value="Apolipoprotein A-I"/>
    <property type="match status" value="1"/>
</dbReference>
<reference evidence="1 2" key="1">
    <citation type="submission" date="2020-08" db="EMBL/GenBank/DDBJ databases">
        <title>Functional genomics of gut bacteria from endangered species of beetles.</title>
        <authorList>
            <person name="Carlos-Shanley C."/>
        </authorList>
    </citation>
    <scope>NUCLEOTIDE SEQUENCE [LARGE SCALE GENOMIC DNA]</scope>
    <source>
        <strain evidence="1 2">S00245</strain>
    </source>
</reference>
<dbReference type="Gene3D" id="1.20.120.20">
    <property type="entry name" value="Apolipoprotein"/>
    <property type="match status" value="1"/>
</dbReference>
<protein>
    <submittedName>
        <fullName evidence="1">ElaB/YqjD/DUF883 family membrane-anchored ribosome-binding protein</fullName>
    </submittedName>
</protein>
<evidence type="ECO:0000313" key="2">
    <source>
        <dbReference type="Proteomes" id="UP000555448"/>
    </source>
</evidence>
<proteinExistence type="predicted"/>
<sequence length="170" mass="17734">MVETTTIPGSGAAGGNGTEAAKNHFSKAVEEALAGAKALGTEAQNRAGEYREKLYEKKDDLAGDAKVRTDEYKEKAFSFADQGKAQASGALASLSQLITDNAGVLDEKVGAKYGDYARGAARSVQDVATRLDEKSLDELGEDAVEFVRQSPALALGIAAAAGYLIGRAFK</sequence>
<dbReference type="RefSeq" id="WP_184242252.1">
    <property type="nucleotide sequence ID" value="NZ_JACHLR010000001.1"/>
</dbReference>
<keyword evidence="2" id="KW-1185">Reference proteome</keyword>
<accession>A0A7W7K7E5</accession>
<dbReference type="Proteomes" id="UP000555448">
    <property type="component" value="Unassembled WGS sequence"/>
</dbReference>
<evidence type="ECO:0000313" key="1">
    <source>
        <dbReference type="EMBL" id="MBB4857124.1"/>
    </source>
</evidence>
<name>A0A7W7K7E5_9SPHN</name>
<gene>
    <name evidence="1" type="ORF">HNO88_000421</name>
</gene>
<dbReference type="AlphaFoldDB" id="A0A7W7K7E5"/>
<dbReference type="EMBL" id="JACHLR010000001">
    <property type="protein sequence ID" value="MBB4857124.1"/>
    <property type="molecule type" value="Genomic_DNA"/>
</dbReference>
<comment type="caution">
    <text evidence="1">The sequence shown here is derived from an EMBL/GenBank/DDBJ whole genome shotgun (WGS) entry which is preliminary data.</text>
</comment>
<organism evidence="1 2">
    <name type="scientific">Novosphingobium chloroacetimidivorans</name>
    <dbReference type="NCBI Taxonomy" id="1428314"/>
    <lineage>
        <taxon>Bacteria</taxon>
        <taxon>Pseudomonadati</taxon>
        <taxon>Pseudomonadota</taxon>
        <taxon>Alphaproteobacteria</taxon>
        <taxon>Sphingomonadales</taxon>
        <taxon>Sphingomonadaceae</taxon>
        <taxon>Novosphingobium</taxon>
    </lineage>
</organism>